<proteinExistence type="predicted"/>
<evidence type="ECO:0000313" key="2">
    <source>
        <dbReference type="Proteomes" id="UP000736672"/>
    </source>
</evidence>
<accession>A0A9P9HYN4</accession>
<keyword evidence="2" id="KW-1185">Reference proteome</keyword>
<reference evidence="1" key="1">
    <citation type="journal article" date="2021" name="Nat. Commun.">
        <title>Genetic determinants of endophytism in the Arabidopsis root mycobiome.</title>
        <authorList>
            <person name="Mesny F."/>
            <person name="Miyauchi S."/>
            <person name="Thiergart T."/>
            <person name="Pickel B."/>
            <person name="Atanasova L."/>
            <person name="Karlsson M."/>
            <person name="Huettel B."/>
            <person name="Barry K.W."/>
            <person name="Haridas S."/>
            <person name="Chen C."/>
            <person name="Bauer D."/>
            <person name="Andreopoulos W."/>
            <person name="Pangilinan J."/>
            <person name="LaButti K."/>
            <person name="Riley R."/>
            <person name="Lipzen A."/>
            <person name="Clum A."/>
            <person name="Drula E."/>
            <person name="Henrissat B."/>
            <person name="Kohler A."/>
            <person name="Grigoriev I.V."/>
            <person name="Martin F.M."/>
            <person name="Hacquard S."/>
        </authorList>
    </citation>
    <scope>NUCLEOTIDE SEQUENCE</scope>
    <source>
        <strain evidence="1">FSSC 5 MPI-SDFR-AT-0091</strain>
    </source>
</reference>
<name>A0A9P9HYN4_FUSSL</name>
<dbReference type="EMBL" id="JAGTJS010000006">
    <property type="protein sequence ID" value="KAH7266057.1"/>
    <property type="molecule type" value="Genomic_DNA"/>
</dbReference>
<sequence length="252" mass="28327">MSTDQVEYDILDSTGERLGSVPVIRVTKARGSAIFVTGSTVRRLIIHFLNSGRHIDPLSNPQTCLKVLTMLIFKWTGARMGDIAAPEGSLRPNEKPPVRITIAYRNGQRRDARDEATHCLTEPPNHEDEPCHTVAPFLLRWAVQTGAVEASSLTELRRTISAPSFSHIEWTHPNRPVLCAIDQDGELQYDSPAQAHHLESYVRAITRDVPALHDMKCSALRWGAIYEAWQMGRVDAALDMFDECEKWDDLES</sequence>
<evidence type="ECO:0000313" key="1">
    <source>
        <dbReference type="EMBL" id="KAH7266057.1"/>
    </source>
</evidence>
<organism evidence="1 2">
    <name type="scientific">Fusarium solani</name>
    <name type="common">Filamentous fungus</name>
    <dbReference type="NCBI Taxonomy" id="169388"/>
    <lineage>
        <taxon>Eukaryota</taxon>
        <taxon>Fungi</taxon>
        <taxon>Dikarya</taxon>
        <taxon>Ascomycota</taxon>
        <taxon>Pezizomycotina</taxon>
        <taxon>Sordariomycetes</taxon>
        <taxon>Hypocreomycetidae</taxon>
        <taxon>Hypocreales</taxon>
        <taxon>Nectriaceae</taxon>
        <taxon>Fusarium</taxon>
        <taxon>Fusarium solani species complex</taxon>
    </lineage>
</organism>
<dbReference type="OrthoDB" id="5031542at2759"/>
<dbReference type="AlphaFoldDB" id="A0A9P9HYN4"/>
<gene>
    <name evidence="1" type="ORF">B0J15DRAFT_463224</name>
</gene>
<comment type="caution">
    <text evidence="1">The sequence shown here is derived from an EMBL/GenBank/DDBJ whole genome shotgun (WGS) entry which is preliminary data.</text>
</comment>
<protein>
    <submittedName>
        <fullName evidence="1">Uncharacterized protein</fullName>
    </submittedName>
</protein>
<dbReference type="Proteomes" id="UP000736672">
    <property type="component" value="Unassembled WGS sequence"/>
</dbReference>